<dbReference type="KEGG" id="cci:CC1G_15399"/>
<dbReference type="VEuPathDB" id="FungiDB:CC1G_15399"/>
<evidence type="ECO:0000256" key="6">
    <source>
        <dbReference type="ARBA" id="ARBA00022723"/>
    </source>
</evidence>
<dbReference type="AlphaFoldDB" id="D6RQL4"/>
<dbReference type="EMBL" id="AACS02000012">
    <property type="protein sequence ID" value="EFI26627.1"/>
    <property type="molecule type" value="Genomic_DNA"/>
</dbReference>
<dbReference type="InterPro" id="IPR003616">
    <property type="entry name" value="Post-SET_dom"/>
</dbReference>
<keyword evidence="3" id="KW-0489">Methyltransferase</keyword>
<evidence type="ECO:0000259" key="9">
    <source>
        <dbReference type="PROSITE" id="PS50280"/>
    </source>
</evidence>
<dbReference type="InterPro" id="IPR032675">
    <property type="entry name" value="LRR_dom_sf"/>
</dbReference>
<dbReference type="Gene3D" id="2.170.270.10">
    <property type="entry name" value="SET domain"/>
    <property type="match status" value="1"/>
</dbReference>
<keyword evidence="4" id="KW-0808">Transferase</keyword>
<evidence type="ECO:0000256" key="8">
    <source>
        <dbReference type="SAM" id="MobiDB-lite"/>
    </source>
</evidence>
<keyword evidence="2" id="KW-0158">Chromosome</keyword>
<protein>
    <submittedName>
        <fullName evidence="11">Histone-lysine N-methyltransferase</fullName>
    </submittedName>
</protein>
<feature type="compositionally biased region" description="Low complexity" evidence="8">
    <location>
        <begin position="775"/>
        <end position="791"/>
    </location>
</feature>
<keyword evidence="12" id="KW-1185">Reference proteome</keyword>
<dbReference type="GO" id="GO:0005694">
    <property type="term" value="C:chromosome"/>
    <property type="evidence" value="ECO:0007669"/>
    <property type="project" value="UniProtKB-SubCell"/>
</dbReference>
<dbReference type="Proteomes" id="UP000001861">
    <property type="component" value="Unassembled WGS sequence"/>
</dbReference>
<dbReference type="PROSITE" id="PS50868">
    <property type="entry name" value="POST_SET"/>
    <property type="match status" value="1"/>
</dbReference>
<comment type="caution">
    <text evidence="11">The sequence shown here is derived from an EMBL/GenBank/DDBJ whole genome shotgun (WGS) entry which is preliminary data.</text>
</comment>
<feature type="compositionally biased region" description="Basic and acidic residues" evidence="8">
    <location>
        <begin position="702"/>
        <end position="717"/>
    </location>
</feature>
<evidence type="ECO:0000256" key="5">
    <source>
        <dbReference type="ARBA" id="ARBA00022691"/>
    </source>
</evidence>
<dbReference type="SUPFAM" id="SSF82199">
    <property type="entry name" value="SET domain"/>
    <property type="match status" value="1"/>
</dbReference>
<evidence type="ECO:0000256" key="1">
    <source>
        <dbReference type="ARBA" id="ARBA00004286"/>
    </source>
</evidence>
<dbReference type="Pfam" id="PF00856">
    <property type="entry name" value="SET"/>
    <property type="match status" value="1"/>
</dbReference>
<dbReference type="STRING" id="240176.D6RQL4"/>
<keyword evidence="7" id="KW-0862">Zinc</keyword>
<dbReference type="PROSITE" id="PS50280">
    <property type="entry name" value="SET"/>
    <property type="match status" value="1"/>
</dbReference>
<keyword evidence="5" id="KW-0949">S-adenosyl-L-methionine</keyword>
<dbReference type="InParanoid" id="D6RQL4"/>
<dbReference type="InterPro" id="IPR001214">
    <property type="entry name" value="SET_dom"/>
</dbReference>
<feature type="domain" description="Post-SET" evidence="10">
    <location>
        <begin position="1152"/>
        <end position="1167"/>
    </location>
</feature>
<feature type="domain" description="SET" evidence="9">
    <location>
        <begin position="991"/>
        <end position="1128"/>
    </location>
</feature>
<dbReference type="PANTHER" id="PTHR46223">
    <property type="entry name" value="HISTONE-LYSINE N-METHYLTRANSFERASE SUV39H"/>
    <property type="match status" value="1"/>
</dbReference>
<dbReference type="Gene3D" id="3.80.10.10">
    <property type="entry name" value="Ribonuclease Inhibitor"/>
    <property type="match status" value="1"/>
</dbReference>
<dbReference type="eggNOG" id="KOG1082">
    <property type="taxonomic scope" value="Eukaryota"/>
</dbReference>
<comment type="subcellular location">
    <subcellularLocation>
        <location evidence="1">Chromosome</location>
    </subcellularLocation>
</comment>
<dbReference type="PANTHER" id="PTHR46223:SF3">
    <property type="entry name" value="HISTONE-LYSINE N-METHYLTRANSFERASE SET-23"/>
    <property type="match status" value="1"/>
</dbReference>
<feature type="region of interest" description="Disordered" evidence="8">
    <location>
        <begin position="693"/>
        <end position="820"/>
    </location>
</feature>
<dbReference type="InterPro" id="IPR046341">
    <property type="entry name" value="SET_dom_sf"/>
</dbReference>
<gene>
    <name evidence="11" type="ORF">CC1G_15399</name>
</gene>
<sequence length="1167" mass="131752">MGDLSLDMHPTTAVDRFLQVQELMSMVCEILADDAERGALYSLARTHWCIHHAAIQCLWRDIPGLSALIGLFPEGCFRPSKQTDALLTIARPEYIEIGMERVRRYAPFVKAIGYDPEDGDIKRALAWTALHALAEYKSTTLPLFPNVERVTIPLLVHHPAITVFYTPLVLAPSVRSITILAQVFLEHGVDTFPDVAECMITSEALADRLVEASGSLTELRIEATPGSWYLHVHLPIRGLNSLLTRMPAISTLRTLDITHLDIESGTLEKLSELQGLEHLSLLLSESSELYEDPSTQWTFPALLEITLSSTAHDHLEACESFLKKFCAPRLTSFTLRQRFHGHDVTFDDTVFTPLSHCTNPNNITSIVIKELGVYYRVDPEDEPFNERAFNLDLESLSAFNNLRNLEISPFTAAELEDSALTNALSNWQQLERLVLKYDIPSETTDSNLTLEGVHAAVQLCPNLSHLTLPCLAEKVPTTVPTPHPSLVYWNVCTSTISSGRNVAAWLQKAFPSLRHVDSFESVHKYMMTWNRGGEVDCGEWAQSAQIFVMVSLWNEVAAILQSPLEDWGSDGDKDWPVEVIGEEVDYWGKVRHEVAWDGWNRKDGTNTTWKEEYVDKRQARFISDWDRRQKTRRRNLAEEDEYCSIEVHTGLDIHNTETRLRAQAYEEKLAIAKKYPCNWAKERVKIIQEREESLGMSKRKRSPEGHSESRKLRETAERRKHRESSVSHSVTSSSRAPSSSQAPVSSASTSTSTSRSATVTSASSPTPTLLATRASSKLRTSPSESLSSLWSQEVPLPQRWSKPPLSEKARGKQPVKETFPSPKLNRAYVEICSPKHIQAQLRRKSKRQLLSEEWSEKAGFSITFVNEVDDEEIPSLPAGFEYREQGYKFSDDIEKPGPDWFTTCECERNCKSPHACNHRTYVLDEEENKIFAYDSKGLFRFDRIPRGTEVIECNEVSKRSSLSEKGAHLFAQRCPCDDSCRNRVVQRPKTQPIVIFKTKKCGWGVRSTKNVRRGQVLGTYTGCSFLNPVPEHRTRERANEEELVNYCFDLDGHELFDETSDDEGAGYTVDSWKDGNWTRFIKGQCLALSGFIPSNVASAFLLQTGMYYVAFVANQDIPAGTEFTFDYNPLRASQQPSSPQSSPYTGSQPRTNIVKCRCGSPQCRGTI</sequence>
<dbReference type="SMART" id="SM00317">
    <property type="entry name" value="SET"/>
    <property type="match status" value="1"/>
</dbReference>
<dbReference type="RefSeq" id="XP_002910121.1">
    <property type="nucleotide sequence ID" value="XM_002910075.1"/>
</dbReference>
<feature type="region of interest" description="Disordered" evidence="8">
    <location>
        <begin position="1130"/>
        <end position="1149"/>
    </location>
</feature>
<dbReference type="GO" id="GO:0008168">
    <property type="term" value="F:methyltransferase activity"/>
    <property type="evidence" value="ECO:0007669"/>
    <property type="project" value="UniProtKB-KW"/>
</dbReference>
<dbReference type="OrthoDB" id="308383at2759"/>
<accession>D6RQL4</accession>
<evidence type="ECO:0000256" key="3">
    <source>
        <dbReference type="ARBA" id="ARBA00022603"/>
    </source>
</evidence>
<dbReference type="SUPFAM" id="SSF52047">
    <property type="entry name" value="RNI-like"/>
    <property type="match status" value="1"/>
</dbReference>
<dbReference type="HOGENOM" id="CLU_274514_0_0_1"/>
<dbReference type="GO" id="GO:0032259">
    <property type="term" value="P:methylation"/>
    <property type="evidence" value="ECO:0007669"/>
    <property type="project" value="UniProtKB-KW"/>
</dbReference>
<evidence type="ECO:0000313" key="11">
    <source>
        <dbReference type="EMBL" id="EFI26627.1"/>
    </source>
</evidence>
<feature type="compositionally biased region" description="Low complexity" evidence="8">
    <location>
        <begin position="1133"/>
        <end position="1149"/>
    </location>
</feature>
<evidence type="ECO:0000259" key="10">
    <source>
        <dbReference type="PROSITE" id="PS50868"/>
    </source>
</evidence>
<organism evidence="11 12">
    <name type="scientific">Coprinopsis cinerea (strain Okayama-7 / 130 / ATCC MYA-4618 / FGSC 9003)</name>
    <name type="common">Inky cap fungus</name>
    <name type="synonym">Hormographiella aspergillata</name>
    <dbReference type="NCBI Taxonomy" id="240176"/>
    <lineage>
        <taxon>Eukaryota</taxon>
        <taxon>Fungi</taxon>
        <taxon>Dikarya</taxon>
        <taxon>Basidiomycota</taxon>
        <taxon>Agaricomycotina</taxon>
        <taxon>Agaricomycetes</taxon>
        <taxon>Agaricomycetidae</taxon>
        <taxon>Agaricales</taxon>
        <taxon>Agaricineae</taxon>
        <taxon>Psathyrellaceae</taxon>
        <taxon>Coprinopsis</taxon>
    </lineage>
</organism>
<evidence type="ECO:0000313" key="12">
    <source>
        <dbReference type="Proteomes" id="UP000001861"/>
    </source>
</evidence>
<evidence type="ECO:0000256" key="7">
    <source>
        <dbReference type="ARBA" id="ARBA00022833"/>
    </source>
</evidence>
<dbReference type="GO" id="GO:0046872">
    <property type="term" value="F:metal ion binding"/>
    <property type="evidence" value="ECO:0007669"/>
    <property type="project" value="UniProtKB-KW"/>
</dbReference>
<dbReference type="GeneID" id="9380070"/>
<proteinExistence type="predicted"/>
<reference evidence="11 12" key="1">
    <citation type="journal article" date="2010" name="Proc. Natl. Acad. Sci. U.S.A.">
        <title>Insights into evolution of multicellular fungi from the assembled chromosomes of the mushroom Coprinopsis cinerea (Coprinus cinereus).</title>
        <authorList>
            <person name="Stajich J.E."/>
            <person name="Wilke S.K."/>
            <person name="Ahren D."/>
            <person name="Au C.H."/>
            <person name="Birren B.W."/>
            <person name="Borodovsky M."/>
            <person name="Burns C."/>
            <person name="Canback B."/>
            <person name="Casselton L.A."/>
            <person name="Cheng C.K."/>
            <person name="Deng J."/>
            <person name="Dietrich F.S."/>
            <person name="Fargo D.C."/>
            <person name="Farman M.L."/>
            <person name="Gathman A.C."/>
            <person name="Goldberg J."/>
            <person name="Guigo R."/>
            <person name="Hoegger P.J."/>
            <person name="Hooker J.B."/>
            <person name="Huggins A."/>
            <person name="James T.Y."/>
            <person name="Kamada T."/>
            <person name="Kilaru S."/>
            <person name="Kodira C."/>
            <person name="Kues U."/>
            <person name="Kupfer D."/>
            <person name="Kwan H.S."/>
            <person name="Lomsadze A."/>
            <person name="Li W."/>
            <person name="Lilly W.W."/>
            <person name="Ma L.J."/>
            <person name="Mackey A.J."/>
            <person name="Manning G."/>
            <person name="Martin F."/>
            <person name="Muraguchi H."/>
            <person name="Natvig D.O."/>
            <person name="Palmerini H."/>
            <person name="Ramesh M.A."/>
            <person name="Rehmeyer C.J."/>
            <person name="Roe B.A."/>
            <person name="Shenoy N."/>
            <person name="Stanke M."/>
            <person name="Ter-Hovhannisyan V."/>
            <person name="Tunlid A."/>
            <person name="Velagapudi R."/>
            <person name="Vision T.J."/>
            <person name="Zeng Q."/>
            <person name="Zolan M.E."/>
            <person name="Pukkila P.J."/>
        </authorList>
    </citation>
    <scope>NUCLEOTIDE SEQUENCE [LARGE SCALE GENOMIC DNA]</scope>
    <source>
        <strain evidence="12">Okayama-7 / 130 / ATCC MYA-4618 / FGSC 9003</strain>
    </source>
</reference>
<keyword evidence="6" id="KW-0479">Metal-binding</keyword>
<feature type="compositionally biased region" description="Low complexity" evidence="8">
    <location>
        <begin position="726"/>
        <end position="768"/>
    </location>
</feature>
<evidence type="ECO:0000256" key="2">
    <source>
        <dbReference type="ARBA" id="ARBA00022454"/>
    </source>
</evidence>
<name>D6RQL4_COPC7</name>
<evidence type="ECO:0000256" key="4">
    <source>
        <dbReference type="ARBA" id="ARBA00022679"/>
    </source>
</evidence>
<dbReference type="InterPro" id="IPR050973">
    <property type="entry name" value="H3K9_Histone-Lys_N-MTase"/>
</dbReference>